<keyword evidence="3" id="KW-0328">Glycosyltransferase</keyword>
<feature type="domain" description="Glycosyltransferase subfamily 4-like N-terminal" evidence="2">
    <location>
        <begin position="24"/>
        <end position="185"/>
    </location>
</feature>
<dbReference type="Pfam" id="PF13439">
    <property type="entry name" value="Glyco_transf_4"/>
    <property type="match status" value="1"/>
</dbReference>
<dbReference type="PANTHER" id="PTHR45947:SF3">
    <property type="entry name" value="SULFOQUINOVOSYL TRANSFERASE SQD2"/>
    <property type="match status" value="1"/>
</dbReference>
<evidence type="ECO:0000259" key="2">
    <source>
        <dbReference type="Pfam" id="PF13439"/>
    </source>
</evidence>
<feature type="domain" description="Glycosyl transferase family 1" evidence="1">
    <location>
        <begin position="192"/>
        <end position="339"/>
    </location>
</feature>
<gene>
    <name evidence="3" type="ORF">QO015_001563</name>
</gene>
<organism evidence="3 4">
    <name type="scientific">Kaistia geumhonensis</name>
    <dbReference type="NCBI Taxonomy" id="410839"/>
    <lineage>
        <taxon>Bacteria</taxon>
        <taxon>Pseudomonadati</taxon>
        <taxon>Pseudomonadota</taxon>
        <taxon>Alphaproteobacteria</taxon>
        <taxon>Hyphomicrobiales</taxon>
        <taxon>Kaistiaceae</taxon>
        <taxon>Kaistia</taxon>
    </lineage>
</organism>
<evidence type="ECO:0000313" key="3">
    <source>
        <dbReference type="EMBL" id="MDQ0515950.1"/>
    </source>
</evidence>
<dbReference type="CDD" id="cd03801">
    <property type="entry name" value="GT4_PimA-like"/>
    <property type="match status" value="1"/>
</dbReference>
<accession>A0ABU0M4Q7</accession>
<dbReference type="InterPro" id="IPR001296">
    <property type="entry name" value="Glyco_trans_1"/>
</dbReference>
<sequence length="404" mass="43730">MTTLTADRQLRVLHVVRQFHPNCGGLEDFVANLARTQIEAGIDARVLTLDRQFTRPDVTLPERDALGPIPIRRIPFRGSKRYPLAPGFLAALGDADLVHVHAIDFFFDALAATRLMHGKPLVATTHGGFFHTGAHSTLKKLWFSGPTRLSALAYRAIVACSEQDEATFATIAGEKVVLIENGVDIGKLAGRARPTKSKRLVSIGRLAANKRPDHLLAAFARLVAADREWHLAIVGAESDWSAEQLRAEIERHGLGTHVDLHIGLDDAGLARVVAGSSLFVSASEYEGFGIALIEAASAGLGIVVNGNTAFRELAARHEGIRLTDFANPDAAAAAIRAAYDALPEMRCVPDWVGAYAWPAVAARYGEVYRRALGLEANRAQFQQPVSASVKYRSELPEAVKMQGK</sequence>
<dbReference type="Pfam" id="PF00534">
    <property type="entry name" value="Glycos_transf_1"/>
    <property type="match status" value="1"/>
</dbReference>
<dbReference type="InterPro" id="IPR050194">
    <property type="entry name" value="Glycosyltransferase_grp1"/>
</dbReference>
<dbReference type="EC" id="2.4.1.252" evidence="3"/>
<dbReference type="InterPro" id="IPR028098">
    <property type="entry name" value="Glyco_trans_4-like_N"/>
</dbReference>
<name>A0ABU0M4Q7_9HYPH</name>
<protein>
    <submittedName>
        <fullName evidence="3">Alpha-1,3-mannosyltransferase</fullName>
        <ecNumber evidence="3">2.4.1.252</ecNumber>
    </submittedName>
</protein>
<reference evidence="3 4" key="1">
    <citation type="submission" date="2023-07" db="EMBL/GenBank/DDBJ databases">
        <title>Genomic Encyclopedia of Type Strains, Phase IV (KMG-IV): sequencing the most valuable type-strain genomes for metagenomic binning, comparative biology and taxonomic classification.</title>
        <authorList>
            <person name="Goeker M."/>
        </authorList>
    </citation>
    <scope>NUCLEOTIDE SEQUENCE [LARGE SCALE GENOMIC DNA]</scope>
    <source>
        <strain evidence="3 4">B1-1</strain>
    </source>
</reference>
<comment type="caution">
    <text evidence="3">The sequence shown here is derived from an EMBL/GenBank/DDBJ whole genome shotgun (WGS) entry which is preliminary data.</text>
</comment>
<keyword evidence="4" id="KW-1185">Reference proteome</keyword>
<dbReference type="GO" id="GO:0016757">
    <property type="term" value="F:glycosyltransferase activity"/>
    <property type="evidence" value="ECO:0007669"/>
    <property type="project" value="UniProtKB-KW"/>
</dbReference>
<evidence type="ECO:0000259" key="1">
    <source>
        <dbReference type="Pfam" id="PF00534"/>
    </source>
</evidence>
<proteinExistence type="predicted"/>
<evidence type="ECO:0000313" key="4">
    <source>
        <dbReference type="Proteomes" id="UP001223743"/>
    </source>
</evidence>
<dbReference type="PANTHER" id="PTHR45947">
    <property type="entry name" value="SULFOQUINOVOSYL TRANSFERASE SQD2"/>
    <property type="match status" value="1"/>
</dbReference>
<dbReference type="SUPFAM" id="SSF53756">
    <property type="entry name" value="UDP-Glycosyltransferase/glycogen phosphorylase"/>
    <property type="match status" value="1"/>
</dbReference>
<dbReference type="RefSeq" id="WP_266280236.1">
    <property type="nucleotide sequence ID" value="NZ_JAPKNF010000001.1"/>
</dbReference>
<keyword evidence="3" id="KW-0808">Transferase</keyword>
<dbReference type="EMBL" id="JAUSWJ010000001">
    <property type="protein sequence ID" value="MDQ0515950.1"/>
    <property type="molecule type" value="Genomic_DNA"/>
</dbReference>
<dbReference type="Proteomes" id="UP001223743">
    <property type="component" value="Unassembled WGS sequence"/>
</dbReference>
<dbReference type="Gene3D" id="3.40.50.2000">
    <property type="entry name" value="Glycogen Phosphorylase B"/>
    <property type="match status" value="2"/>
</dbReference>